<proteinExistence type="predicted"/>
<feature type="compositionally biased region" description="Low complexity" evidence="1">
    <location>
        <begin position="1051"/>
        <end position="1062"/>
    </location>
</feature>
<feature type="compositionally biased region" description="Low complexity" evidence="1">
    <location>
        <begin position="28"/>
        <end position="42"/>
    </location>
</feature>
<evidence type="ECO:0000313" key="2">
    <source>
        <dbReference type="EMBL" id="MBO2439736.1"/>
    </source>
</evidence>
<feature type="compositionally biased region" description="Basic and acidic residues" evidence="1">
    <location>
        <begin position="993"/>
        <end position="1010"/>
    </location>
</feature>
<feature type="compositionally biased region" description="Pro residues" evidence="1">
    <location>
        <begin position="1040"/>
        <end position="1050"/>
    </location>
</feature>
<comment type="caution">
    <text evidence="2">The sequence shown here is derived from an EMBL/GenBank/DDBJ whole genome shotgun (WGS) entry which is preliminary data.</text>
</comment>
<feature type="compositionally biased region" description="Low complexity" evidence="1">
    <location>
        <begin position="11"/>
        <end position="20"/>
    </location>
</feature>
<feature type="compositionally biased region" description="Pro residues" evidence="1">
    <location>
        <begin position="1100"/>
        <end position="1112"/>
    </location>
</feature>
<name>A0ABS3R0H8_9ACTN</name>
<organism evidence="2 3">
    <name type="scientific">Actinomadura nitritigenes</name>
    <dbReference type="NCBI Taxonomy" id="134602"/>
    <lineage>
        <taxon>Bacteria</taxon>
        <taxon>Bacillati</taxon>
        <taxon>Actinomycetota</taxon>
        <taxon>Actinomycetes</taxon>
        <taxon>Streptosporangiales</taxon>
        <taxon>Thermomonosporaceae</taxon>
        <taxon>Actinomadura</taxon>
    </lineage>
</organism>
<sequence length="1253" mass="132635">MPEQGPGPGRAAGDAAPEAAGVRRDAAAGDAADAGSPLDAAQAAERAARLLGHLRDLARSRRRPSRDLADHEQVHWLADLPGDVYVETDAGPGDVLFSVPVIPLSPPAVLEEFDGWLGLRHWYRILRDLADHDVVLATGLFAWRPPGAPPVHDHLLGTPVRIALDERTERIDVVLAGRTTLRDRELLAGAPGFRPADWVSDAVQAGQGFGLTASVGDVLRKWCGSAISGTVDYREDWAAEGSPTPVPRLRLAPALVVRPPGREAAADYCTRLIGLLSGGVPDGLARFVDPARRPQVMHVPERTPQTVPDLLTGLLVRGHRVLVATSGASASAALRAALPADLAGLTVADPATAAEAADALRARAAAPVPDITDLAERQAQAEQDVAELTEHLRSGSVADLGSGYRGARGELAERLRAEAPGLSWMPVAPDLPPTPPISAAEAAELVVLLADETPERKARTAQRDVDPGTLPSAPYVRTLVEAEAVAAARVQRSETDLSRRLRAHDVTLLARLDGAASNVGAALRDLGLDGHPGGWNPADLAVRAFADALARRRPLVWARVAEMAARAGWAERALDRMGGHRVGLPPGELHLRRLASAAQDLRNHLAEGGSLKRGPLRSAAQKQADALLAGITVDGEPPATAEALELVFTDLMIRMTCQELQYVWEAAGISFPADLPPADRVARFVRAHARLERVHQAVPYVDETRGLLDRAGLAVPLSHPLQWYGYVAALESALEGLGVNRAAADLDALRDSIGPAGPGAPPELTAARAAIDARDADAYGRCLRALAEARHERALQLRCEELLDRVRTVHADLANFLLATDGDEAWHTRTRHWDEAWAWARASGRLAETALSPTEQRLRASLNAAEERLRASSAALASARAWAAVRAALPPAPASPLETVPAWIVPLWRIPDTLPPSPDAFDAVIVDGEQDAGAEALFLLWFAPRTILVGPAGPGLPAPEGPPPATPLPASLHDAVTPTASLFGLLAPPAEAEQGRPRHARSEADADRVPDGPPPSGRHARPQDDPPAPRPDARDEGAAPPRPPGAPQRIPPQRAAGGHPPGQAGPPAPARRPDARQEGVTDPGPGAPPRWPPERRPDGHPPPGQAAPPAPARRPDVPEADPGGSLRRDATGRSPQESAPAGRPDPAPERPTPAGAAPGRPQPSAPEPSPERAAARRPQGESPRVRRGRSIATYRRPELIEIVARVAEHEPDLTDDQLVDLVSRLLACPEDEALLVGARLRYAVEVYREQSAG</sequence>
<dbReference type="Proteomes" id="UP000666915">
    <property type="component" value="Unassembled WGS sequence"/>
</dbReference>
<accession>A0ABS3R0H8</accession>
<keyword evidence="3" id="KW-1185">Reference proteome</keyword>
<protein>
    <submittedName>
        <fullName evidence="2">Uncharacterized protein</fullName>
    </submittedName>
</protein>
<dbReference type="RefSeq" id="WP_208268182.1">
    <property type="nucleotide sequence ID" value="NZ_BAAAGM010000010.1"/>
</dbReference>
<evidence type="ECO:0000313" key="3">
    <source>
        <dbReference type="Proteomes" id="UP000666915"/>
    </source>
</evidence>
<feature type="compositionally biased region" description="Gly residues" evidence="1">
    <location>
        <begin position="1"/>
        <end position="10"/>
    </location>
</feature>
<gene>
    <name evidence="2" type="ORF">J4557_19625</name>
</gene>
<feature type="region of interest" description="Disordered" evidence="1">
    <location>
        <begin position="1"/>
        <end position="42"/>
    </location>
</feature>
<reference evidence="2 3" key="1">
    <citation type="submission" date="2021-03" db="EMBL/GenBank/DDBJ databases">
        <authorList>
            <person name="Kanchanasin P."/>
            <person name="Saeng-In P."/>
            <person name="Phongsopitanun W."/>
            <person name="Yuki M."/>
            <person name="Kudo T."/>
            <person name="Ohkuma M."/>
            <person name="Tanasupawat S."/>
        </authorList>
    </citation>
    <scope>NUCLEOTIDE SEQUENCE [LARGE SCALE GENOMIC DNA]</scope>
    <source>
        <strain evidence="2 3">L46</strain>
    </source>
</reference>
<dbReference type="EMBL" id="JAGEOK010000012">
    <property type="protein sequence ID" value="MBO2439736.1"/>
    <property type="molecule type" value="Genomic_DNA"/>
</dbReference>
<feature type="region of interest" description="Disordered" evidence="1">
    <location>
        <begin position="991"/>
        <end position="1192"/>
    </location>
</feature>
<evidence type="ECO:0000256" key="1">
    <source>
        <dbReference type="SAM" id="MobiDB-lite"/>
    </source>
</evidence>